<dbReference type="InParanoid" id="I2H7Z8"/>
<feature type="compositionally biased region" description="Low complexity" evidence="1">
    <location>
        <begin position="945"/>
        <end position="971"/>
    </location>
</feature>
<dbReference type="Pfam" id="PF06741">
    <property type="entry name" value="LsmAD"/>
    <property type="match status" value="1"/>
</dbReference>
<protein>
    <recommendedName>
        <fullName evidence="2">LsmAD domain-containing protein</fullName>
    </recommendedName>
</protein>
<feature type="compositionally biased region" description="Low complexity" evidence="1">
    <location>
        <begin position="442"/>
        <end position="455"/>
    </location>
</feature>
<dbReference type="GO" id="GO:0034063">
    <property type="term" value="P:stress granule assembly"/>
    <property type="evidence" value="ECO:0007669"/>
    <property type="project" value="EnsemblFungi"/>
</dbReference>
<dbReference type="SMART" id="SM01272">
    <property type="entry name" value="LsmAD"/>
    <property type="match status" value="1"/>
</dbReference>
<feature type="compositionally biased region" description="Polar residues" evidence="1">
    <location>
        <begin position="670"/>
        <end position="683"/>
    </location>
</feature>
<dbReference type="GO" id="GO:0005829">
    <property type="term" value="C:cytosol"/>
    <property type="evidence" value="ECO:0007669"/>
    <property type="project" value="EnsemblFungi"/>
</dbReference>
<dbReference type="Proteomes" id="UP000002866">
    <property type="component" value="Chromosome 8"/>
</dbReference>
<dbReference type="Pfam" id="PF14438">
    <property type="entry name" value="SM-ATX"/>
    <property type="match status" value="1"/>
</dbReference>
<feature type="compositionally biased region" description="Low complexity" evidence="1">
    <location>
        <begin position="253"/>
        <end position="267"/>
    </location>
</feature>
<evidence type="ECO:0000313" key="3">
    <source>
        <dbReference type="EMBL" id="CCH62500.1"/>
    </source>
</evidence>
<feature type="compositionally biased region" description="Low complexity" evidence="1">
    <location>
        <begin position="486"/>
        <end position="504"/>
    </location>
</feature>
<dbReference type="GO" id="GO:0045727">
    <property type="term" value="P:positive regulation of translation"/>
    <property type="evidence" value="ECO:0007669"/>
    <property type="project" value="EnsemblFungi"/>
</dbReference>
<dbReference type="GeneID" id="14497657"/>
<feature type="compositionally biased region" description="Basic and acidic residues" evidence="1">
    <location>
        <begin position="505"/>
        <end position="522"/>
    </location>
</feature>
<dbReference type="RefSeq" id="XP_004182019.1">
    <property type="nucleotide sequence ID" value="XM_004181971.1"/>
</dbReference>
<evidence type="ECO:0000259" key="2">
    <source>
        <dbReference type="SMART" id="SM01272"/>
    </source>
</evidence>
<feature type="compositionally biased region" description="Low complexity" evidence="1">
    <location>
        <begin position="296"/>
        <end position="310"/>
    </location>
</feature>
<dbReference type="EMBL" id="HE806323">
    <property type="protein sequence ID" value="CCH62500.1"/>
    <property type="molecule type" value="Genomic_DNA"/>
</dbReference>
<dbReference type="STRING" id="1071380.I2H7Z8"/>
<dbReference type="GO" id="GO:0042149">
    <property type="term" value="P:cellular response to glucose starvation"/>
    <property type="evidence" value="ECO:0007669"/>
    <property type="project" value="EnsemblFungi"/>
</dbReference>
<feature type="region of interest" description="Disordered" evidence="1">
    <location>
        <begin position="1"/>
        <end position="52"/>
    </location>
</feature>
<feature type="region of interest" description="Disordered" evidence="1">
    <location>
        <begin position="227"/>
        <end position="310"/>
    </location>
</feature>
<feature type="compositionally biased region" description="Polar residues" evidence="1">
    <location>
        <begin position="456"/>
        <end position="473"/>
    </location>
</feature>
<evidence type="ECO:0000256" key="1">
    <source>
        <dbReference type="SAM" id="MobiDB-lite"/>
    </source>
</evidence>
<evidence type="ECO:0000313" key="4">
    <source>
        <dbReference type="Proteomes" id="UP000002866"/>
    </source>
</evidence>
<dbReference type="OMA" id="YFTAPTW"/>
<dbReference type="GO" id="GO:0044877">
    <property type="term" value="F:protein-containing complex binding"/>
    <property type="evidence" value="ECO:0007669"/>
    <property type="project" value="EnsemblFungi"/>
</dbReference>
<dbReference type="OrthoDB" id="2275718at2759"/>
<feature type="compositionally biased region" description="Basic residues" evidence="1">
    <location>
        <begin position="927"/>
        <end position="944"/>
    </location>
</feature>
<dbReference type="KEGG" id="tbl:TBLA_0H02140"/>
<dbReference type="GO" id="GO:0043007">
    <property type="term" value="P:maintenance of rDNA"/>
    <property type="evidence" value="ECO:0007669"/>
    <property type="project" value="EnsemblFungi"/>
</dbReference>
<proteinExistence type="predicted"/>
<feature type="region of interest" description="Disordered" evidence="1">
    <location>
        <begin position="410"/>
        <end position="553"/>
    </location>
</feature>
<feature type="domain" description="LsmAD" evidence="2">
    <location>
        <begin position="330"/>
        <end position="402"/>
    </location>
</feature>
<gene>
    <name evidence="3" type="primary">TBLA0H02140</name>
    <name evidence="3" type="ORF">TBLA_0H02140</name>
</gene>
<feature type="compositionally biased region" description="Polar residues" evidence="1">
    <location>
        <begin position="227"/>
        <end position="252"/>
    </location>
</feature>
<dbReference type="AlphaFoldDB" id="I2H7Z8"/>
<reference evidence="3 4" key="1">
    <citation type="journal article" date="2011" name="Proc. Natl. Acad. Sci. U.S.A.">
        <title>Evolutionary erosion of yeast sex chromosomes by mating-type switching accidents.</title>
        <authorList>
            <person name="Gordon J.L."/>
            <person name="Armisen D."/>
            <person name="Proux-Wera E."/>
            <person name="Oheigeartaigh S.S."/>
            <person name="Byrne K.P."/>
            <person name="Wolfe K.H."/>
        </authorList>
    </citation>
    <scope>NUCLEOTIDE SEQUENCE [LARGE SCALE GENOMIC DNA]</scope>
    <source>
        <strain evidence="4">ATCC 34711 / CBS 6284 / DSM 70876 / NBRC 10599 / NRRL Y-10934 / UCD 77-7</strain>
    </source>
</reference>
<dbReference type="HOGENOM" id="CLU_009985_0_0_1"/>
<keyword evidence="4" id="KW-1185">Reference proteome</keyword>
<dbReference type="PANTHER" id="PTHR12854:SF7">
    <property type="entry name" value="ATAXIN-2 HOMOLOG"/>
    <property type="match status" value="1"/>
</dbReference>
<dbReference type="InterPro" id="IPR045117">
    <property type="entry name" value="ATXN2-like"/>
</dbReference>
<feature type="region of interest" description="Disordered" evidence="1">
    <location>
        <begin position="913"/>
        <end position="971"/>
    </location>
</feature>
<dbReference type="FunCoup" id="I2H7Z8">
    <property type="interactions" value="115"/>
</dbReference>
<dbReference type="eggNOG" id="KOG2375">
    <property type="taxonomic scope" value="Eukaryota"/>
</dbReference>
<dbReference type="GO" id="GO:0005840">
    <property type="term" value="C:ribosome"/>
    <property type="evidence" value="ECO:0007669"/>
    <property type="project" value="EnsemblFungi"/>
</dbReference>
<organism evidence="3 4">
    <name type="scientific">Henningerozyma blattae (strain ATCC 34711 / CBS 6284 / DSM 70876 / NBRC 10599 / NRRL Y-10934 / UCD 77-7)</name>
    <name type="common">Yeast</name>
    <name type="synonym">Tetrapisispora blattae</name>
    <dbReference type="NCBI Taxonomy" id="1071380"/>
    <lineage>
        <taxon>Eukaryota</taxon>
        <taxon>Fungi</taxon>
        <taxon>Dikarya</taxon>
        <taxon>Ascomycota</taxon>
        <taxon>Saccharomycotina</taxon>
        <taxon>Saccharomycetes</taxon>
        <taxon>Saccharomycetales</taxon>
        <taxon>Saccharomycetaceae</taxon>
        <taxon>Henningerozyma</taxon>
    </lineage>
</organism>
<feature type="compositionally biased region" description="Low complexity" evidence="1">
    <location>
        <begin position="33"/>
        <end position="52"/>
    </location>
</feature>
<accession>I2H7Z8</accession>
<dbReference type="GO" id="GO:1904262">
    <property type="term" value="P:negative regulation of TORC1 signaling"/>
    <property type="evidence" value="ECO:0007669"/>
    <property type="project" value="EnsemblFungi"/>
</dbReference>
<dbReference type="PANTHER" id="PTHR12854">
    <property type="entry name" value="ATAXIN 2-RELATED"/>
    <property type="match status" value="1"/>
</dbReference>
<feature type="region of interest" description="Disordered" evidence="1">
    <location>
        <begin position="164"/>
        <end position="204"/>
    </location>
</feature>
<feature type="compositionally biased region" description="Polar residues" evidence="1">
    <location>
        <begin position="18"/>
        <end position="32"/>
    </location>
</feature>
<dbReference type="GO" id="GO:1901524">
    <property type="term" value="P:regulation of mitophagy"/>
    <property type="evidence" value="ECO:0007669"/>
    <property type="project" value="EnsemblFungi"/>
</dbReference>
<feature type="region of interest" description="Disordered" evidence="1">
    <location>
        <begin position="588"/>
        <end position="690"/>
    </location>
</feature>
<dbReference type="GO" id="GO:0010494">
    <property type="term" value="C:cytoplasmic stress granule"/>
    <property type="evidence" value="ECO:0007669"/>
    <property type="project" value="EnsemblFungi"/>
</dbReference>
<feature type="compositionally biased region" description="Polar residues" evidence="1">
    <location>
        <begin position="523"/>
        <end position="532"/>
    </location>
</feature>
<dbReference type="InterPro" id="IPR009604">
    <property type="entry name" value="LsmAD_domain"/>
</dbReference>
<sequence length="971" mass="105207">MKGGSFNQKKKEAGSIEKPSSTLNSTNGTKFRSNNNSNSKTSSSSLSNNSSNNSASLFFENSDTTKNFDDRQDYLLVNSIGSNVVATTTSGIKYSGILIACDLESKQGISIILKYPKIIDSTFKNKGTASTTTNALEDDSETLLLSGKDVADLKLDNVNFAIPSSASNSTTHATNSAIASSESSPSASAATTTTSSTSSTPIAATPSAATTLTGASKVNTKISTPVATLTSTKNNPMPASVNNSNATKGISKNNNNNTRTTNNNNSNGAGFKTDVDISKTGMPIKQRELQRWTPDNSDLSSNNLNNGGEGLTLEESSYTWDQFAVNEKKFGVTSSFDEHFYTTKINKNDPNYATRLKEAERIAKEIESQGTSGNIHLAEDRGIIIDDSGMDEEDLYSGVDRRGDELLAALKTNAKPTPQKPSRYIPPTLRNEPHNMDPAIISSSTSKKTVKNFTSQPQQPHIKTKQPNNTEATAISGAPIASPPLKKATTPANTSSTTATTSTSKDSETKPNGKTQEKEKNPITKTQMTFPSKLNKPVKPPSSGKPGIHGSNIPISLDSINFKKKDAQIEAFKNFSQNLKVPYAVPEDMKKTSKQDSSSLSNSSSTFQSRSNSKTKQQNNNNNNNNINNSPQNKNDLNNINNINNTNISNNYNMNNSNINSNTRSSGNSRIHSQGQTSMYSPASSRINTSSRRRNHMGSFFGSKPPQADANKKKLFSKNFNFFTKSKESYDEKIAKQKTQKTSTGNEDTKVMEPFLIEKPYFTAPTWESTVDQSYKSLFPEERSVIQRAQMRLQQRHMNSMNAAAAAAAANSQMGVAMGNMVRFPIGSQGSPGPMMGNMGMYMPFQPQPMFYPGMPQMMGMIGSNDDISGSQSPQPTPGHFQPAYMNTAPNAAPLGGFGYPAPIPFQTMVVGGGDAGPGGRNNYRQNYHHHNNNNHGHNNHHHYANNNTNNNHGNGNNNNNKSNSNNNMHH</sequence>
<feature type="region of interest" description="Disordered" evidence="1">
    <location>
        <begin position="864"/>
        <end position="884"/>
    </location>
</feature>
<dbReference type="GO" id="GO:0003729">
    <property type="term" value="F:mRNA binding"/>
    <property type="evidence" value="ECO:0007669"/>
    <property type="project" value="TreeGrafter"/>
</dbReference>
<dbReference type="InterPro" id="IPR025852">
    <property type="entry name" value="SM_dom_ATX"/>
</dbReference>
<name>I2H7Z8_HENB6</name>
<feature type="compositionally biased region" description="Low complexity" evidence="1">
    <location>
        <begin position="595"/>
        <end position="669"/>
    </location>
</feature>